<keyword evidence="7" id="KW-0539">Nucleus</keyword>
<proteinExistence type="inferred from homology"/>
<dbReference type="Pfam" id="PF03810">
    <property type="entry name" value="IBN_N"/>
    <property type="match status" value="1"/>
</dbReference>
<dbReference type="GO" id="GO:0031267">
    <property type="term" value="F:small GTPase binding"/>
    <property type="evidence" value="ECO:0007669"/>
    <property type="project" value="InterPro"/>
</dbReference>
<evidence type="ECO:0000256" key="3">
    <source>
        <dbReference type="ARBA" id="ARBA00009466"/>
    </source>
</evidence>
<evidence type="ECO:0000256" key="1">
    <source>
        <dbReference type="ARBA" id="ARBA00004123"/>
    </source>
</evidence>
<accession>A0A835Z2S8</accession>
<dbReference type="GO" id="GO:0005634">
    <property type="term" value="C:nucleus"/>
    <property type="evidence" value="ECO:0007669"/>
    <property type="project" value="UniProtKB-SubCell"/>
</dbReference>
<evidence type="ECO:0000256" key="2">
    <source>
        <dbReference type="ARBA" id="ARBA00004496"/>
    </source>
</evidence>
<evidence type="ECO:0000313" key="9">
    <source>
        <dbReference type="EMBL" id="KAG5182014.1"/>
    </source>
</evidence>
<dbReference type="GO" id="GO:0005737">
    <property type="term" value="C:cytoplasm"/>
    <property type="evidence" value="ECO:0007669"/>
    <property type="project" value="UniProtKB-SubCell"/>
</dbReference>
<comment type="caution">
    <text evidence="9">The sequence shown here is derived from an EMBL/GenBank/DDBJ whole genome shotgun (WGS) entry which is preliminary data.</text>
</comment>
<dbReference type="InterPro" id="IPR011989">
    <property type="entry name" value="ARM-like"/>
</dbReference>
<feature type="domain" description="Importin N-terminal" evidence="8">
    <location>
        <begin position="24"/>
        <end position="99"/>
    </location>
</feature>
<evidence type="ECO:0000313" key="10">
    <source>
        <dbReference type="Proteomes" id="UP000664859"/>
    </source>
</evidence>
<keyword evidence="4" id="KW-0813">Transport</keyword>
<evidence type="ECO:0000256" key="6">
    <source>
        <dbReference type="ARBA" id="ARBA00022927"/>
    </source>
</evidence>
<evidence type="ECO:0000259" key="8">
    <source>
        <dbReference type="PROSITE" id="PS50166"/>
    </source>
</evidence>
<evidence type="ECO:0000256" key="5">
    <source>
        <dbReference type="ARBA" id="ARBA00022490"/>
    </source>
</evidence>
<dbReference type="InterPro" id="IPR016024">
    <property type="entry name" value="ARM-type_fold"/>
</dbReference>
<dbReference type="PANTHER" id="PTHR21452">
    <property type="entry name" value="EXPORTIN-6"/>
    <property type="match status" value="1"/>
</dbReference>
<sequence length="119" mass="13986">VEELRSALDQFYSPTTAADAKAHLERQLSEFRKQPQSHHVALQILQHQHQHQQPPAPSDLYLLYFAGAILEELVLRRWDSTQRDERRQLRQFLFAFVVDSWRTLPRWVLTKVGKALVDA</sequence>
<dbReference type="PROSITE" id="PS50166">
    <property type="entry name" value="IMPORTIN_B_NT"/>
    <property type="match status" value="1"/>
</dbReference>
<dbReference type="EMBL" id="JAFCMP010000279">
    <property type="protein sequence ID" value="KAG5182014.1"/>
    <property type="molecule type" value="Genomic_DNA"/>
</dbReference>
<organism evidence="9 10">
    <name type="scientific">Tribonema minus</name>
    <dbReference type="NCBI Taxonomy" id="303371"/>
    <lineage>
        <taxon>Eukaryota</taxon>
        <taxon>Sar</taxon>
        <taxon>Stramenopiles</taxon>
        <taxon>Ochrophyta</taxon>
        <taxon>PX clade</taxon>
        <taxon>Xanthophyceae</taxon>
        <taxon>Tribonematales</taxon>
        <taxon>Tribonemataceae</taxon>
        <taxon>Tribonema</taxon>
    </lineage>
</organism>
<dbReference type="InterPro" id="IPR001494">
    <property type="entry name" value="Importin-beta_N"/>
</dbReference>
<dbReference type="PANTHER" id="PTHR21452:SF4">
    <property type="entry name" value="EXPORTIN-6"/>
    <property type="match status" value="1"/>
</dbReference>
<feature type="non-terminal residue" evidence="9">
    <location>
        <position position="119"/>
    </location>
</feature>
<keyword evidence="6" id="KW-0653">Protein transport</keyword>
<reference evidence="9" key="1">
    <citation type="submission" date="2021-02" db="EMBL/GenBank/DDBJ databases">
        <title>First Annotated Genome of the Yellow-green Alga Tribonema minus.</title>
        <authorList>
            <person name="Mahan K.M."/>
        </authorList>
    </citation>
    <scope>NUCLEOTIDE SEQUENCE</scope>
    <source>
        <strain evidence="9">UTEX B ZZ1240</strain>
    </source>
</reference>
<dbReference type="GO" id="GO:0005049">
    <property type="term" value="F:nuclear export signal receptor activity"/>
    <property type="evidence" value="ECO:0007669"/>
    <property type="project" value="InterPro"/>
</dbReference>
<feature type="non-terminal residue" evidence="9">
    <location>
        <position position="1"/>
    </location>
</feature>
<gene>
    <name evidence="9" type="ORF">JKP88DRAFT_320395</name>
</gene>
<dbReference type="InterPro" id="IPR040016">
    <property type="entry name" value="XPO6"/>
</dbReference>
<dbReference type="AlphaFoldDB" id="A0A835Z2S8"/>
<protein>
    <recommendedName>
        <fullName evidence="8">Importin N-terminal domain-containing protein</fullName>
    </recommendedName>
</protein>
<evidence type="ECO:0000256" key="7">
    <source>
        <dbReference type="ARBA" id="ARBA00023242"/>
    </source>
</evidence>
<comment type="similarity">
    <text evidence="3">Belongs to the exportin family.</text>
</comment>
<dbReference type="Proteomes" id="UP000664859">
    <property type="component" value="Unassembled WGS sequence"/>
</dbReference>
<keyword evidence="5" id="KW-0963">Cytoplasm</keyword>
<dbReference type="Gene3D" id="1.25.10.10">
    <property type="entry name" value="Leucine-rich Repeat Variant"/>
    <property type="match status" value="1"/>
</dbReference>
<comment type="subcellular location">
    <subcellularLocation>
        <location evidence="2">Cytoplasm</location>
    </subcellularLocation>
    <subcellularLocation>
        <location evidence="1">Nucleus</location>
    </subcellularLocation>
</comment>
<dbReference type="SUPFAM" id="SSF48371">
    <property type="entry name" value="ARM repeat"/>
    <property type="match status" value="1"/>
</dbReference>
<dbReference type="GO" id="GO:0006611">
    <property type="term" value="P:protein export from nucleus"/>
    <property type="evidence" value="ECO:0007669"/>
    <property type="project" value="InterPro"/>
</dbReference>
<evidence type="ECO:0000256" key="4">
    <source>
        <dbReference type="ARBA" id="ARBA00022448"/>
    </source>
</evidence>
<keyword evidence="10" id="KW-1185">Reference proteome</keyword>
<name>A0A835Z2S8_9STRA</name>